<dbReference type="PANTHER" id="PTHR37984">
    <property type="entry name" value="PROTEIN CBG26694"/>
    <property type="match status" value="1"/>
</dbReference>
<dbReference type="InterPro" id="IPR043128">
    <property type="entry name" value="Rev_trsase/Diguanyl_cyclase"/>
</dbReference>
<keyword evidence="2" id="KW-0548">Nucleotidyltransferase</keyword>
<dbReference type="SUPFAM" id="SSF56672">
    <property type="entry name" value="DNA/RNA polymerases"/>
    <property type="match status" value="1"/>
</dbReference>
<feature type="region of interest" description="Disordered" evidence="11">
    <location>
        <begin position="111"/>
        <end position="132"/>
    </location>
</feature>
<dbReference type="Pfam" id="PF18044">
    <property type="entry name" value="zf-CCCH_4"/>
    <property type="match status" value="1"/>
</dbReference>
<dbReference type="Gene3D" id="3.30.70.270">
    <property type="match status" value="1"/>
</dbReference>
<feature type="compositionally biased region" description="Basic and acidic residues" evidence="11">
    <location>
        <begin position="377"/>
        <end position="391"/>
    </location>
</feature>
<keyword evidence="14" id="KW-1185">Reference proteome</keyword>
<keyword evidence="7" id="KW-0378">Hydrolase</keyword>
<feature type="compositionally biased region" description="Basic and acidic residues" evidence="11">
    <location>
        <begin position="1773"/>
        <end position="1783"/>
    </location>
</feature>
<organism evidence="13 14">
    <name type="scientific">Symbiodinium natans</name>
    <dbReference type="NCBI Taxonomy" id="878477"/>
    <lineage>
        <taxon>Eukaryota</taxon>
        <taxon>Sar</taxon>
        <taxon>Alveolata</taxon>
        <taxon>Dinophyceae</taxon>
        <taxon>Suessiales</taxon>
        <taxon>Symbiodiniaceae</taxon>
        <taxon>Symbiodinium</taxon>
    </lineage>
</organism>
<dbReference type="SUPFAM" id="SSF90229">
    <property type="entry name" value="CCCH zinc finger"/>
    <property type="match status" value="1"/>
</dbReference>
<feature type="region of interest" description="Disordered" evidence="11">
    <location>
        <begin position="303"/>
        <end position="391"/>
    </location>
</feature>
<evidence type="ECO:0000256" key="7">
    <source>
        <dbReference type="ARBA" id="ARBA00022801"/>
    </source>
</evidence>
<reference evidence="13" key="1">
    <citation type="submission" date="2021-02" db="EMBL/GenBank/DDBJ databases">
        <authorList>
            <person name="Dougan E. K."/>
            <person name="Rhodes N."/>
            <person name="Thang M."/>
            <person name="Chan C."/>
        </authorList>
    </citation>
    <scope>NUCLEOTIDE SEQUENCE</scope>
</reference>
<dbReference type="Gene3D" id="4.10.1000.10">
    <property type="entry name" value="Zinc finger, CCCH-type"/>
    <property type="match status" value="1"/>
</dbReference>
<feature type="region of interest" description="Disordered" evidence="11">
    <location>
        <begin position="2071"/>
        <end position="2095"/>
    </location>
</feature>
<feature type="zinc finger region" description="C3H1-type" evidence="10">
    <location>
        <begin position="668"/>
        <end position="695"/>
    </location>
</feature>
<dbReference type="Proteomes" id="UP000604046">
    <property type="component" value="Unassembled WGS sequence"/>
</dbReference>
<keyword evidence="1" id="KW-0808">Transferase</keyword>
<dbReference type="InterPro" id="IPR041367">
    <property type="entry name" value="Znf-CCCH_4"/>
</dbReference>
<feature type="compositionally biased region" description="Polar residues" evidence="11">
    <location>
        <begin position="591"/>
        <end position="600"/>
    </location>
</feature>
<dbReference type="PROSITE" id="PS50103">
    <property type="entry name" value="ZF_C3H1"/>
    <property type="match status" value="1"/>
</dbReference>
<dbReference type="SMART" id="SM00356">
    <property type="entry name" value="ZnF_C3H1"/>
    <property type="match status" value="1"/>
</dbReference>
<dbReference type="InterPro" id="IPR050951">
    <property type="entry name" value="Retrovirus_Pol_polyprotein"/>
</dbReference>
<dbReference type="PANTHER" id="PTHR37984:SF5">
    <property type="entry name" value="PROTEIN NYNRIN-LIKE"/>
    <property type="match status" value="1"/>
</dbReference>
<evidence type="ECO:0000256" key="11">
    <source>
        <dbReference type="SAM" id="MobiDB-lite"/>
    </source>
</evidence>
<protein>
    <submittedName>
        <fullName evidence="13">Tf2-11 protein</fullName>
    </submittedName>
</protein>
<dbReference type="InterPro" id="IPR041373">
    <property type="entry name" value="RT_RNaseH"/>
</dbReference>
<dbReference type="Pfam" id="PF17917">
    <property type="entry name" value="RT_RNaseH"/>
    <property type="match status" value="1"/>
</dbReference>
<feature type="compositionally biased region" description="Low complexity" evidence="11">
    <location>
        <begin position="310"/>
        <end position="319"/>
    </location>
</feature>
<evidence type="ECO:0000256" key="1">
    <source>
        <dbReference type="ARBA" id="ARBA00022679"/>
    </source>
</evidence>
<keyword evidence="3" id="KW-0540">Nuclease</keyword>
<keyword evidence="8 10" id="KW-0862">Zinc</keyword>
<sequence>MAMPSSGGCAADPPRRQTSPSGPALSQAEKERVALEAILEEPRQQAHGSFLQELKRRGVAVTTSEAAELYHRVEPLVFGSAHAQVASAYGGAPPPVQPPAMGPAVAQAVTESRGSRSALTRDAVEGVEDPETGASLSELKTSFLSAMDPDAETLDEYEVRLSQGVEMARADCRDEALSFAEGMLGEAQFKTAYARFQKFATDAKSQSNGPDIVLRGIGAGISGLLQKPGADPVAIYYRYDGAVRAYKELGGADESGRVQARLQSLHEKAENALDARSLPPSSAASVRSSQDWLWENCGLVSPSRFRRGGADTPPAAGAAHRGRDMGRVLEEDVDRSRSSEQRRLTPPPQRSRHTPVQRAQHFDMASSSNPSGGETAEEMRNQREQDARDRAAELKSLRGEKSVFTFNLKDDLPIFGDGDTDLDRHLESFQEVCLVVKPNNDREKLRLFARTLKGTRRRCYDTIVKEAKSNGDYEARPNVVYDWVVAALDASFHESDEAKAMKARAKYDALDKKSTAFHFSGALTELNAAGVYKCQKDLLYDYLHKIGSYLRDEEFRGVESWSEAALVAREITLRKDKRQRKKKGGGDGTEADTSQAQVSLPSGVGDAKCKHCGHPGTATFASSVQQWGLRMALTEPDIMVSQLRTSIPLAAAAETKMGSGGKADKDQDKAKQPCRLFANGRCTYGDKCRFSHAKGNAAHQQQQQEPSGDKSKKAKAKAAKAKAAAASDERVYPLFEVPPGSAGDPVPLYDTSHQTVEPGAKGWRHWPGNMSKLPADRKTVASAPTPGFNAQTKVSCGGIDLVALLDTGATCGSIAEWLFAEVYERVSIDVASGKYKWGDRDCPIREIGDFSKDPQSMMGFKKGTSIETRFFVVLRSVFTPAGKGSPHVAAVRLKVMPAGLQHRVVESGHRFEKLGITLPRLELDRETFLLDGTECRLAPLRAMLDAEVYLEADQSAVAPVTWIGTPNGVTRVVPVEGGPEVAYGHFDPDICREGSVVAHNDSLLPQQWEVGEVVAAGQAVFKDPSGDGSRCSLCKRKLAAHSAALAELPSLGGAIGEACSECGLYAERLFREQDFSVAPCTKFLHELQLAWEIEPQCARPDRRKRRNAGVERRRMIFGAFRFGGMTGVTNLTRLWQATARYLNSFLRRRCEEQWTSAESWNALQVSFSTGIAIHRDSQNVKGTYNFLYCSGKYKGGEVWIESASALAADCPRQAEPSVWKDEEHPEGLPGFKVSAKNTVLKFDGRAKHAVLPFEGTRISLAAYTAHTLGEPLPPLGKRLGFSMLAQEEPRLAAWSVFSPATESVLMRSPPHGFGPKVDDIRVRLTFCGVTGQLLERCYTPLEFMEFTEPTDTLTVFLHVDLGKASALAELQLAEVGYDLQGQKRGPNRVMEGHLVDLTRGSSPGDCNPEFHYHLIENEELVDSILNDEVPTESYYQAYRAYLEASYPGARPCVLEHIAELVELFDVCICSGFSLGIDKLVLLKPQVKSLGEIVGRHGRSPDPAKVETHAQWGEIKNLKQLQEFLGTANYSRDQIGPKFAVAMDPLRRYLREGDAGFPLTPRGPEAVERLKKLMKKATCLSVSDEHAAASGSRPYEQLADCCKAGLGGAHLQMSADLKKWLPLAYHAESLTPAQTLWHPFRQEQHAQLRCRRKFRALFGSIPVIMYTDHANIARLQDKPLDQVDPVSFRTCSELTADGSEIRNLSGRSMRLADGLSRLFDTTSLPQDQEKKMLERLEERTRESRELATAHARLKDPDCDDFLEFPEPNPSPKAASKEEVARGEAEPDLQTQCDLVEEGLRTAGVESTVAPSATSFADDDNVGYWIDARARQMSETVRRLRKQILTGVMTMIREVCRRKPRLLVGAHQGALIVLMCSLPFVVEAALRQRVSTETELIEARNTWGAIEGFVSIEPFSQAQYLDCNVLGQALPEAFAPQRKLRPSVLAAPASAHKKTIAFWDGLTEHLGLNRVLTLAEAIPFKEALTSAYPKRLEAEGAVTSAAAAPTTSRRLALSLPPRSSRDVPALEGASPSISTGAISPATAVSGGTLFELELLRQENLQLRKELERSETRTAGLQTQLRAQHALRQASQNKAPTTGYDASIASVTLLPDSEWLSKAVVDISPSTSDSGPNVIMATAYTYDCVTK</sequence>
<evidence type="ECO:0000256" key="2">
    <source>
        <dbReference type="ARBA" id="ARBA00022695"/>
    </source>
</evidence>
<feature type="region of interest" description="Disordered" evidence="11">
    <location>
        <begin position="1756"/>
        <end position="1786"/>
    </location>
</feature>
<keyword evidence="6 10" id="KW-0863">Zinc-finger</keyword>
<evidence type="ECO:0000256" key="5">
    <source>
        <dbReference type="ARBA" id="ARBA00022759"/>
    </source>
</evidence>
<dbReference type="OrthoDB" id="415724at2759"/>
<feature type="compositionally biased region" description="Basic and acidic residues" evidence="11">
    <location>
        <begin position="321"/>
        <end position="343"/>
    </location>
</feature>
<keyword evidence="5" id="KW-0255">Endonuclease</keyword>
<proteinExistence type="predicted"/>
<evidence type="ECO:0000256" key="4">
    <source>
        <dbReference type="ARBA" id="ARBA00022723"/>
    </source>
</evidence>
<dbReference type="InterPro" id="IPR043502">
    <property type="entry name" value="DNA/RNA_pol_sf"/>
</dbReference>
<keyword evidence="4 10" id="KW-0479">Metal-binding</keyword>
<dbReference type="GO" id="GO:0003964">
    <property type="term" value="F:RNA-directed DNA polymerase activity"/>
    <property type="evidence" value="ECO:0007669"/>
    <property type="project" value="UniProtKB-KW"/>
</dbReference>
<dbReference type="GO" id="GO:0008270">
    <property type="term" value="F:zinc ion binding"/>
    <property type="evidence" value="ECO:0007669"/>
    <property type="project" value="UniProtKB-KW"/>
</dbReference>
<evidence type="ECO:0000259" key="12">
    <source>
        <dbReference type="PROSITE" id="PS50103"/>
    </source>
</evidence>
<evidence type="ECO:0000256" key="6">
    <source>
        <dbReference type="ARBA" id="ARBA00022771"/>
    </source>
</evidence>
<feature type="region of interest" description="Disordered" evidence="11">
    <location>
        <begin position="694"/>
        <end position="722"/>
    </location>
</feature>
<feature type="region of interest" description="Disordered" evidence="11">
    <location>
        <begin position="2006"/>
        <end position="2035"/>
    </location>
</feature>
<evidence type="ECO:0000313" key="13">
    <source>
        <dbReference type="EMBL" id="CAE7338130.1"/>
    </source>
</evidence>
<name>A0A812PL51_9DINO</name>
<gene>
    <name evidence="13" type="primary">Tf2-11</name>
    <name evidence="13" type="ORF">SNAT2548_LOCUS17697</name>
</gene>
<accession>A0A812PL51</accession>
<evidence type="ECO:0000256" key="3">
    <source>
        <dbReference type="ARBA" id="ARBA00022722"/>
    </source>
</evidence>
<dbReference type="InterPro" id="IPR036855">
    <property type="entry name" value="Znf_CCCH_sf"/>
</dbReference>
<evidence type="ECO:0000256" key="9">
    <source>
        <dbReference type="ARBA" id="ARBA00022918"/>
    </source>
</evidence>
<evidence type="ECO:0000313" key="14">
    <source>
        <dbReference type="Proteomes" id="UP000604046"/>
    </source>
</evidence>
<feature type="domain" description="C3H1-type" evidence="12">
    <location>
        <begin position="668"/>
        <end position="695"/>
    </location>
</feature>
<evidence type="ECO:0000256" key="10">
    <source>
        <dbReference type="PROSITE-ProRule" id="PRU00723"/>
    </source>
</evidence>
<feature type="region of interest" description="Disordered" evidence="11">
    <location>
        <begin position="1"/>
        <end position="30"/>
    </location>
</feature>
<dbReference type="GO" id="GO:0016787">
    <property type="term" value="F:hydrolase activity"/>
    <property type="evidence" value="ECO:0007669"/>
    <property type="project" value="UniProtKB-KW"/>
</dbReference>
<dbReference type="InterPro" id="IPR000571">
    <property type="entry name" value="Znf_CCCH"/>
</dbReference>
<dbReference type="EMBL" id="CAJNDS010002120">
    <property type="protein sequence ID" value="CAE7338130.1"/>
    <property type="molecule type" value="Genomic_DNA"/>
</dbReference>
<comment type="caution">
    <text evidence="13">The sequence shown here is derived from an EMBL/GenBank/DDBJ whole genome shotgun (WGS) entry which is preliminary data.</text>
</comment>
<keyword evidence="9" id="KW-0695">RNA-directed DNA polymerase</keyword>
<feature type="region of interest" description="Disordered" evidence="11">
    <location>
        <begin position="576"/>
        <end position="602"/>
    </location>
</feature>
<evidence type="ECO:0000256" key="8">
    <source>
        <dbReference type="ARBA" id="ARBA00022833"/>
    </source>
</evidence>
<dbReference type="GO" id="GO:0004519">
    <property type="term" value="F:endonuclease activity"/>
    <property type="evidence" value="ECO:0007669"/>
    <property type="project" value="UniProtKB-KW"/>
</dbReference>